<dbReference type="Proteomes" id="UP000195221">
    <property type="component" value="Unassembled WGS sequence"/>
</dbReference>
<dbReference type="EMBL" id="NBTY01000055">
    <property type="protein sequence ID" value="OTP76688.1"/>
    <property type="molecule type" value="Genomic_DNA"/>
</dbReference>
<organism evidence="2 3">
    <name type="scientific">Caballeronia sordidicola</name>
    <name type="common">Burkholderia sordidicola</name>
    <dbReference type="NCBI Taxonomy" id="196367"/>
    <lineage>
        <taxon>Bacteria</taxon>
        <taxon>Pseudomonadati</taxon>
        <taxon>Pseudomonadota</taxon>
        <taxon>Betaproteobacteria</taxon>
        <taxon>Burkholderiales</taxon>
        <taxon>Burkholderiaceae</taxon>
        <taxon>Caballeronia</taxon>
    </lineage>
</organism>
<dbReference type="EMBL" id="NBTZ01000074">
    <property type="protein sequence ID" value="OTP73878.1"/>
    <property type="molecule type" value="Genomic_DNA"/>
</dbReference>
<evidence type="ECO:0000313" key="2">
    <source>
        <dbReference type="EMBL" id="OTP76688.1"/>
    </source>
</evidence>
<evidence type="ECO:0000313" key="1">
    <source>
        <dbReference type="EMBL" id="OTP73878.1"/>
    </source>
</evidence>
<evidence type="ECO:0000313" key="4">
    <source>
        <dbReference type="Proteomes" id="UP000195221"/>
    </source>
</evidence>
<protein>
    <submittedName>
        <fullName evidence="2">Uncharacterized protein</fullName>
    </submittedName>
</protein>
<evidence type="ECO:0000313" key="3">
    <source>
        <dbReference type="Proteomes" id="UP000194546"/>
    </source>
</evidence>
<dbReference type="AlphaFoldDB" id="A0A242MZ27"/>
<name>A0A242MZ27_CABSO</name>
<comment type="caution">
    <text evidence="2">The sequence shown here is derived from an EMBL/GenBank/DDBJ whole genome shotgun (WGS) entry which is preliminary data.</text>
</comment>
<gene>
    <name evidence="2" type="ORF">PAMC26510_09815</name>
    <name evidence="1" type="ORF">PAMC26577_17485</name>
</gene>
<dbReference type="RefSeq" id="WP_062171386.1">
    <property type="nucleotide sequence ID" value="NZ_MSRG01000024.1"/>
</dbReference>
<dbReference type="Proteomes" id="UP000194546">
    <property type="component" value="Unassembled WGS sequence"/>
</dbReference>
<sequence length="139" mass="15413">MSNAWLFQIRITASPELAATLRGDPQQVPEPLSDLLRRHDASLVCQFDAFAGYVDEAEKLGVDKYPLYQWTRDTIENPEKKAKYLRSFTVYVNDADVYAADIADALQAGLSALADPSGIERVSRFDTNPANNPQPPAKV</sequence>
<reference evidence="1 4" key="2">
    <citation type="submission" date="2017-03" db="EMBL/GenBank/DDBJ databases">
        <title>Genome analysis of strain PAMC 26577.</title>
        <authorList>
            <person name="Oh H.-M."/>
            <person name="Yang J.-A."/>
        </authorList>
    </citation>
    <scope>NUCLEOTIDE SEQUENCE [LARGE SCALE GENOMIC DNA]</scope>
    <source>
        <strain evidence="1 4">PAMC 26577</strain>
    </source>
</reference>
<reference evidence="2 3" key="1">
    <citation type="submission" date="2017-03" db="EMBL/GenBank/DDBJ databases">
        <title>Genome analysis of strain PAMC 26510.</title>
        <authorList>
            <person name="Oh H.-M."/>
            <person name="Yang J.-A."/>
        </authorList>
    </citation>
    <scope>NUCLEOTIDE SEQUENCE [LARGE SCALE GENOMIC DNA]</scope>
    <source>
        <strain evidence="2 3">PAMC 26510</strain>
    </source>
</reference>
<proteinExistence type="predicted"/>
<accession>A0A242MZ27</accession>